<name>A0A365XS58_9BACT</name>
<reference evidence="2 3" key="1">
    <citation type="submission" date="2018-05" db="EMBL/GenBank/DDBJ databases">
        <title>Chitinophaga sp. K3CV102501T nov., isolated from isolated from a monsoon evergreen broad-leaved forest soil.</title>
        <authorList>
            <person name="Lv Y."/>
        </authorList>
    </citation>
    <scope>NUCLEOTIDE SEQUENCE [LARGE SCALE GENOMIC DNA]</scope>
    <source>
        <strain evidence="2 3">GDMCC 1.1325</strain>
    </source>
</reference>
<feature type="transmembrane region" description="Helical" evidence="1">
    <location>
        <begin position="7"/>
        <end position="25"/>
    </location>
</feature>
<keyword evidence="1" id="KW-1133">Transmembrane helix</keyword>
<sequence length="165" mass="18706">MSISGIVPVRFLTFLVCLCKFHFFLSPYINICGGCYGLIFGNSAFIVQVLNHARSFLLNHKNLHIMSTIKFLAGAIAGLTTGIVIGMLTAPESGDHTRRKIRHTADDWRNKINGMMNRSGEDLSDLKQVFEKEIDGLHNDTRERVLRLIDKAQSKYYRFKKEALS</sequence>
<dbReference type="Pfam" id="PF12732">
    <property type="entry name" value="YtxH"/>
    <property type="match status" value="1"/>
</dbReference>
<accession>A0A365XS58</accession>
<dbReference type="OrthoDB" id="676093at2"/>
<comment type="caution">
    <text evidence="2">The sequence shown here is derived from an EMBL/GenBank/DDBJ whole genome shotgun (WGS) entry which is preliminary data.</text>
</comment>
<feature type="transmembrane region" description="Helical" evidence="1">
    <location>
        <begin position="31"/>
        <end position="50"/>
    </location>
</feature>
<feature type="transmembrane region" description="Helical" evidence="1">
    <location>
        <begin position="71"/>
        <end position="90"/>
    </location>
</feature>
<evidence type="ECO:0000313" key="3">
    <source>
        <dbReference type="Proteomes" id="UP000253410"/>
    </source>
</evidence>
<protein>
    <recommendedName>
        <fullName evidence="4">YtxH domain-containing protein</fullName>
    </recommendedName>
</protein>
<evidence type="ECO:0000256" key="1">
    <source>
        <dbReference type="SAM" id="Phobius"/>
    </source>
</evidence>
<organism evidence="2 3">
    <name type="scientific">Chitinophaga flava</name>
    <dbReference type="NCBI Taxonomy" id="2259036"/>
    <lineage>
        <taxon>Bacteria</taxon>
        <taxon>Pseudomonadati</taxon>
        <taxon>Bacteroidota</taxon>
        <taxon>Chitinophagia</taxon>
        <taxon>Chitinophagales</taxon>
        <taxon>Chitinophagaceae</taxon>
        <taxon>Chitinophaga</taxon>
    </lineage>
</organism>
<keyword evidence="1" id="KW-0812">Transmembrane</keyword>
<gene>
    <name evidence="2" type="ORF">DF182_21795</name>
</gene>
<dbReference type="Proteomes" id="UP000253410">
    <property type="component" value="Unassembled WGS sequence"/>
</dbReference>
<evidence type="ECO:0008006" key="4">
    <source>
        <dbReference type="Google" id="ProtNLM"/>
    </source>
</evidence>
<keyword evidence="3" id="KW-1185">Reference proteome</keyword>
<proteinExistence type="predicted"/>
<dbReference type="EMBL" id="QFFJ01000002">
    <property type="protein sequence ID" value="RBL89163.1"/>
    <property type="molecule type" value="Genomic_DNA"/>
</dbReference>
<evidence type="ECO:0000313" key="2">
    <source>
        <dbReference type="EMBL" id="RBL89163.1"/>
    </source>
</evidence>
<dbReference type="AlphaFoldDB" id="A0A365XS58"/>
<keyword evidence="1" id="KW-0472">Membrane</keyword>
<dbReference type="InterPro" id="IPR024623">
    <property type="entry name" value="YtxH"/>
</dbReference>